<dbReference type="Proteomes" id="UP000289691">
    <property type="component" value="Unassembled WGS sequence"/>
</dbReference>
<proteinExistence type="predicted"/>
<dbReference type="InterPro" id="IPR052701">
    <property type="entry name" value="GAG_Ulvan_Degrading_Sulfatases"/>
</dbReference>
<dbReference type="PANTHER" id="PTHR43751:SF3">
    <property type="entry name" value="SULFATASE N-TERMINAL DOMAIN-CONTAINING PROTEIN"/>
    <property type="match status" value="1"/>
</dbReference>
<dbReference type="AlphaFoldDB" id="A0A498KSQ4"/>
<protein>
    <recommendedName>
        <fullName evidence="2">Sulfatase N-terminal domain-containing protein</fullName>
    </recommendedName>
</protein>
<evidence type="ECO:0000313" key="3">
    <source>
        <dbReference type="EMBL" id="RXK46950.1"/>
    </source>
</evidence>
<dbReference type="InterPro" id="IPR000917">
    <property type="entry name" value="Sulfatase_N"/>
</dbReference>
<dbReference type="InterPro" id="IPR017850">
    <property type="entry name" value="Alkaline_phosphatase_core_sf"/>
</dbReference>
<evidence type="ECO:0000259" key="2">
    <source>
        <dbReference type="Pfam" id="PF00884"/>
    </source>
</evidence>
<dbReference type="Gene3D" id="3.30.1120.10">
    <property type="match status" value="1"/>
</dbReference>
<evidence type="ECO:0000256" key="1">
    <source>
        <dbReference type="SAM" id="MobiDB-lite"/>
    </source>
</evidence>
<dbReference type="CDD" id="cd16148">
    <property type="entry name" value="sulfatase_like"/>
    <property type="match status" value="1"/>
</dbReference>
<dbReference type="EMBL" id="RDFA01000007">
    <property type="protein sequence ID" value="RXK46950.1"/>
    <property type="molecule type" value="Genomic_DNA"/>
</dbReference>
<evidence type="ECO:0000313" key="4">
    <source>
        <dbReference type="Proteomes" id="UP000289691"/>
    </source>
</evidence>
<keyword evidence="4" id="KW-1185">Reference proteome</keyword>
<organism evidence="3 4">
    <name type="scientific">Halorientalis pallida</name>
    <dbReference type="NCBI Taxonomy" id="2479928"/>
    <lineage>
        <taxon>Archaea</taxon>
        <taxon>Methanobacteriati</taxon>
        <taxon>Methanobacteriota</taxon>
        <taxon>Stenosarchaea group</taxon>
        <taxon>Halobacteria</taxon>
        <taxon>Halobacteriales</taxon>
        <taxon>Haloarculaceae</taxon>
        <taxon>Halorientalis</taxon>
    </lineage>
</organism>
<name>A0A498KSQ4_9EURY</name>
<sequence length="434" mass="49108">MTDQPNIVLVTYDSLRADHCGFMGYDRDTTPTLDRMAEEGAVFENAVASGVPTIASMTSVMTGHHSLASPEIGFNTQQREQVTSRPTIAEVLSDAGYSTGALSPNPPASSYFGFDDGFDWFEDFLAEDDGVLERAWNRVFQRSIEGGGLATYARLFKNVATKDEILRPWADFYDEILAWREQAEEPYFLWVLLLEPHHPWMPPAEYQQWSSRMDKYRAFRQYYEMFTGGWTPDFDAGERERLVNLYDDSIKYGDAFLQQLQTDLADDDPVYLVHADHGEEFGKHDRYGHQADLYEDLVHVPLVVGGSVDRSEPVERPVALRQLAPTIAELGGASHPYTASSLFAESERPWVSSKVFAEGERRVAIRTESEKFITEPDREELYDLAADPDEQRDLSAEHPETAEAFRGTVDHHVRTEQEKRSIRSAVAELGGEDV</sequence>
<dbReference type="SUPFAM" id="SSF53649">
    <property type="entry name" value="Alkaline phosphatase-like"/>
    <property type="match status" value="1"/>
</dbReference>
<feature type="compositionally biased region" description="Basic and acidic residues" evidence="1">
    <location>
        <begin position="389"/>
        <end position="421"/>
    </location>
</feature>
<dbReference type="OrthoDB" id="3164at2157"/>
<feature type="region of interest" description="Disordered" evidence="1">
    <location>
        <begin position="385"/>
        <end position="434"/>
    </location>
</feature>
<dbReference type="Gene3D" id="3.40.720.10">
    <property type="entry name" value="Alkaline Phosphatase, subunit A"/>
    <property type="match status" value="1"/>
</dbReference>
<reference evidence="3 4" key="1">
    <citation type="submission" date="2019-01" db="EMBL/GenBank/DDBJ databases">
        <title>Halorientalis sp. F13-25 a new haloarchaeum isolated from hypersaline water.</title>
        <authorList>
            <person name="Ana D.-V."/>
            <person name="Cristina S.-P."/>
            <person name="Antonio V."/>
        </authorList>
    </citation>
    <scope>NUCLEOTIDE SEQUENCE [LARGE SCALE GENOMIC DNA]</scope>
    <source>
        <strain evidence="3 4">F13-25</strain>
    </source>
</reference>
<gene>
    <name evidence="3" type="ORF">EAF64_17540</name>
</gene>
<feature type="domain" description="Sulfatase N-terminal" evidence="2">
    <location>
        <begin position="5"/>
        <end position="332"/>
    </location>
</feature>
<dbReference type="Pfam" id="PF00884">
    <property type="entry name" value="Sulfatase"/>
    <property type="match status" value="1"/>
</dbReference>
<dbReference type="RefSeq" id="WP_129070283.1">
    <property type="nucleotide sequence ID" value="NZ_RDFA01000007.1"/>
</dbReference>
<comment type="caution">
    <text evidence="3">The sequence shown here is derived from an EMBL/GenBank/DDBJ whole genome shotgun (WGS) entry which is preliminary data.</text>
</comment>
<accession>A0A498KSQ4</accession>
<dbReference type="PANTHER" id="PTHR43751">
    <property type="entry name" value="SULFATASE"/>
    <property type="match status" value="1"/>
</dbReference>